<organism evidence="3 4">
    <name type="scientific">Desulfuromonas versatilis</name>
    <dbReference type="NCBI Taxonomy" id="2802975"/>
    <lineage>
        <taxon>Bacteria</taxon>
        <taxon>Pseudomonadati</taxon>
        <taxon>Thermodesulfobacteriota</taxon>
        <taxon>Desulfuromonadia</taxon>
        <taxon>Desulfuromonadales</taxon>
        <taxon>Desulfuromonadaceae</taxon>
        <taxon>Desulfuromonas</taxon>
    </lineage>
</organism>
<evidence type="ECO:0000259" key="1">
    <source>
        <dbReference type="PROSITE" id="PS50112"/>
    </source>
</evidence>
<dbReference type="Gene3D" id="3.30.450.20">
    <property type="entry name" value="PAS domain"/>
    <property type="match status" value="1"/>
</dbReference>
<accession>A0ABM8HTQ4</accession>
<dbReference type="InterPro" id="IPR035965">
    <property type="entry name" value="PAS-like_dom_sf"/>
</dbReference>
<evidence type="ECO:0000259" key="2">
    <source>
        <dbReference type="PROSITE" id="PS50887"/>
    </source>
</evidence>
<dbReference type="CDD" id="cd00130">
    <property type="entry name" value="PAS"/>
    <property type="match status" value="1"/>
</dbReference>
<gene>
    <name evidence="3" type="ORF">DESUT3_27740</name>
</gene>
<dbReference type="NCBIfam" id="TIGR00229">
    <property type="entry name" value="sensory_box"/>
    <property type="match status" value="1"/>
</dbReference>
<evidence type="ECO:0000313" key="3">
    <source>
        <dbReference type="EMBL" id="BCR05705.1"/>
    </source>
</evidence>
<reference evidence="3 4" key="1">
    <citation type="journal article" date="2016" name="C (Basel)">
        <title>Selective Growth of and Electricity Production by Marine Exoelectrogenic Bacteria in Self-Aggregated Hydrogel of Microbially Reduced Graphene Oxide.</title>
        <authorList>
            <person name="Yoshida N."/>
            <person name="Goto Y."/>
            <person name="Miyata Y."/>
        </authorList>
    </citation>
    <scope>NUCLEOTIDE SEQUENCE [LARGE SCALE GENOMIC DNA]</scope>
    <source>
        <strain evidence="3 4">NIT-T3</strain>
    </source>
</reference>
<dbReference type="SUPFAM" id="SSF55073">
    <property type="entry name" value="Nucleotide cyclase"/>
    <property type="match status" value="1"/>
</dbReference>
<dbReference type="PROSITE" id="PS50887">
    <property type="entry name" value="GGDEF"/>
    <property type="match status" value="1"/>
</dbReference>
<name>A0ABM8HTQ4_9BACT</name>
<dbReference type="InterPro" id="IPR013767">
    <property type="entry name" value="PAS_fold"/>
</dbReference>
<dbReference type="PANTHER" id="PTHR46663">
    <property type="entry name" value="DIGUANYLATE CYCLASE DGCT-RELATED"/>
    <property type="match status" value="1"/>
</dbReference>
<dbReference type="CDD" id="cd01949">
    <property type="entry name" value="GGDEF"/>
    <property type="match status" value="1"/>
</dbReference>
<keyword evidence="4" id="KW-1185">Reference proteome</keyword>
<dbReference type="InterPro" id="IPR000014">
    <property type="entry name" value="PAS"/>
</dbReference>
<protein>
    <submittedName>
        <fullName evidence="3">Diguanylate cyclase</fullName>
    </submittedName>
</protein>
<sequence length="299" mass="33330">MEYSVDFFKNLLDQMHDGVYFVDLGQRIIYWNQAAKRISGFCWDEVVRCSCSDNILEHIDENGRSICKNGCPLALTLGDGQVRKDHVFLHNKAGHRVPVEITVTPIKDVAGKIIGAVEVFREAAAAKVPADYLETLKQAALSDVLTGLPNRRFLEMKLRACQGEADRYNVPYGVLFVDIDDFKKVNDRHGHGVGDQVLQMVANNLSHNIRESDVAGRWGGEELVVILSHLDPDQLAAIAEKLRMLVESSYLLLEMERVQVTITIGATMALPGDGPEGVIRRADQLMYQGKKLKNCVRIG</sequence>
<dbReference type="PROSITE" id="PS50112">
    <property type="entry name" value="PAS"/>
    <property type="match status" value="1"/>
</dbReference>
<dbReference type="PANTHER" id="PTHR46663:SF4">
    <property type="entry name" value="DIGUANYLATE CYCLASE DGCT-RELATED"/>
    <property type="match status" value="1"/>
</dbReference>
<dbReference type="SMART" id="SM00091">
    <property type="entry name" value="PAS"/>
    <property type="match status" value="1"/>
</dbReference>
<proteinExistence type="predicted"/>
<dbReference type="RefSeq" id="WP_221249112.1">
    <property type="nucleotide sequence ID" value="NZ_AP024355.1"/>
</dbReference>
<dbReference type="Pfam" id="PF00989">
    <property type="entry name" value="PAS"/>
    <property type="match status" value="1"/>
</dbReference>
<evidence type="ECO:0000313" key="4">
    <source>
        <dbReference type="Proteomes" id="UP001319827"/>
    </source>
</evidence>
<dbReference type="InterPro" id="IPR052163">
    <property type="entry name" value="DGC-Regulatory_Protein"/>
</dbReference>
<dbReference type="InterPro" id="IPR000160">
    <property type="entry name" value="GGDEF_dom"/>
</dbReference>
<dbReference type="SMART" id="SM00267">
    <property type="entry name" value="GGDEF"/>
    <property type="match status" value="1"/>
</dbReference>
<dbReference type="Pfam" id="PF00990">
    <property type="entry name" value="GGDEF"/>
    <property type="match status" value="1"/>
</dbReference>
<dbReference type="EMBL" id="AP024355">
    <property type="protein sequence ID" value="BCR05705.1"/>
    <property type="molecule type" value="Genomic_DNA"/>
</dbReference>
<dbReference type="InterPro" id="IPR029787">
    <property type="entry name" value="Nucleotide_cyclase"/>
</dbReference>
<dbReference type="Proteomes" id="UP001319827">
    <property type="component" value="Chromosome"/>
</dbReference>
<reference evidence="3 4" key="2">
    <citation type="journal article" date="2021" name="Int. J. Syst. Evol. Microbiol.">
        <title>Isolation and Polyphasic Characterization of Desulfuromonas versatilis sp. Nov., an Electrogenic Bacteria Capable of Versatile Metabolism Isolated from a Graphene Oxide-Reducing Enrichment Culture.</title>
        <authorList>
            <person name="Xie L."/>
            <person name="Yoshida N."/>
            <person name="Ishii S."/>
            <person name="Meng L."/>
        </authorList>
    </citation>
    <scope>NUCLEOTIDE SEQUENCE [LARGE SCALE GENOMIC DNA]</scope>
    <source>
        <strain evidence="3 4">NIT-T3</strain>
    </source>
</reference>
<dbReference type="SUPFAM" id="SSF55785">
    <property type="entry name" value="PYP-like sensor domain (PAS domain)"/>
    <property type="match status" value="1"/>
</dbReference>
<feature type="domain" description="PAS" evidence="1">
    <location>
        <begin position="4"/>
        <end position="47"/>
    </location>
</feature>
<dbReference type="NCBIfam" id="TIGR00254">
    <property type="entry name" value="GGDEF"/>
    <property type="match status" value="1"/>
</dbReference>
<dbReference type="InterPro" id="IPR043128">
    <property type="entry name" value="Rev_trsase/Diguanyl_cyclase"/>
</dbReference>
<dbReference type="Gene3D" id="3.30.70.270">
    <property type="match status" value="1"/>
</dbReference>
<feature type="domain" description="GGDEF" evidence="2">
    <location>
        <begin position="170"/>
        <end position="299"/>
    </location>
</feature>